<dbReference type="InterPro" id="IPR051487">
    <property type="entry name" value="Ser/Thr_Proteases_Immune/Dev"/>
</dbReference>
<keyword evidence="1" id="KW-1015">Disulfide bond</keyword>
<comment type="caution">
    <text evidence="6">The sequence shown here is derived from an EMBL/GenBank/DDBJ whole genome shotgun (WGS) entry which is preliminary data.</text>
</comment>
<dbReference type="Pfam" id="PF00090">
    <property type="entry name" value="TSP_1"/>
    <property type="match status" value="2"/>
</dbReference>
<dbReference type="InterPro" id="IPR001314">
    <property type="entry name" value="Peptidase_S1A"/>
</dbReference>
<dbReference type="InterPro" id="IPR036383">
    <property type="entry name" value="TSP1_rpt_sf"/>
</dbReference>
<dbReference type="PROSITE" id="PS50240">
    <property type="entry name" value="TRYPSIN_DOM"/>
    <property type="match status" value="2"/>
</dbReference>
<dbReference type="InterPro" id="IPR018114">
    <property type="entry name" value="TRYPSIN_HIS"/>
</dbReference>
<evidence type="ECO:0000259" key="5">
    <source>
        <dbReference type="PROSITE" id="PS50240"/>
    </source>
</evidence>
<sequence>MNNFGILMLLTGLCAIEISFVATMKTKVRQKMCMTKTGVPMKHGAKWRPDRCSKCKCSRNGLAKCSRKKSVKCIILASTNIPEIDTTIALPKTIVSETNRTVPLPNKNFEETTVSQTSKDIPETDMTIPPPITTNSPITTQIDVVPTKEGYVSFCESWPCWLNWGSWTSCNDLECPPFFRTRSRSCVSEGGFVVEADAACHGPKEELSPCPVCNSTFQFLAGRKKRESSAIQHWVVSLSRSNQGQRERFCHGVILTSRWIMTAAHCICDIDGDCCDEHRPIVSNPSEKCDFKRWNIRAAPVDPNIKRVESQNATVEQVVVHEGYRSGIDIDAADIALIRIRSPGLKFGDSDGSAQPCTLPRGICFNYTWYGSSISDNCKTHWDVAENSGCVAAVDVKTHNSGNVTLFPQQNYELINKHGFVAMTGKKYKIPKQGDSGGPVTCKRSLQVVLGVLSFTFLNRVVFVTSVPHYVKWVEGIFKDWAPWSEWSTCSGQCGKGTRTRTRVCNGPLIDGDVSFGKFNINSGCVDVSPPELCSTEYKCSDSTWGEWSGFSVCELKCGRHTQLRTRQCLKSDGSEDALTNCEPDPYSGVREAHEQSCLPITELKGSTNRCGEDGGQGNVTMASLVGMYLNDSLVCSGTLVSRRWLVAPANCILNQGSCPNTEGWEVRMGKTSITEKDEIIIKKITKIILHPKFLTIDADKGVFENNKALIQLDTPVEMSTKIQPACLNTFRSRKGKCFVPTFKN</sequence>
<dbReference type="PRINTS" id="PR00722">
    <property type="entry name" value="CHYMOTRYPSIN"/>
</dbReference>
<reference evidence="6" key="1">
    <citation type="submission" date="2022-03" db="EMBL/GenBank/DDBJ databases">
        <authorList>
            <person name="Martin C."/>
        </authorList>
    </citation>
    <scope>NUCLEOTIDE SEQUENCE</scope>
</reference>
<dbReference type="SUPFAM" id="SSF82895">
    <property type="entry name" value="TSP-1 type 1 repeat"/>
    <property type="match status" value="2"/>
</dbReference>
<dbReference type="InterPro" id="IPR009003">
    <property type="entry name" value="Peptidase_S1_PA"/>
</dbReference>
<evidence type="ECO:0000256" key="4">
    <source>
        <dbReference type="SAM" id="SignalP"/>
    </source>
</evidence>
<keyword evidence="7" id="KW-1185">Reference proteome</keyword>
<dbReference type="PANTHER" id="PTHR24256">
    <property type="entry name" value="TRYPTASE-RELATED"/>
    <property type="match status" value="1"/>
</dbReference>
<dbReference type="InterPro" id="IPR001254">
    <property type="entry name" value="Trypsin_dom"/>
</dbReference>
<dbReference type="PROSITE" id="PS00134">
    <property type="entry name" value="TRYPSIN_HIS"/>
    <property type="match status" value="1"/>
</dbReference>
<dbReference type="SMART" id="SM00020">
    <property type="entry name" value="Tryp_SPc"/>
    <property type="match status" value="1"/>
</dbReference>
<proteinExistence type="inferred from homology"/>
<dbReference type="Gene3D" id="2.20.100.10">
    <property type="entry name" value="Thrombospondin type-1 (TSP1) repeat"/>
    <property type="match status" value="2"/>
</dbReference>
<dbReference type="SMART" id="SM00209">
    <property type="entry name" value="TSP1"/>
    <property type="match status" value="2"/>
</dbReference>
<dbReference type="InterPro" id="IPR000884">
    <property type="entry name" value="TSP1_rpt"/>
</dbReference>
<feature type="region of interest" description="Disordered" evidence="3">
    <location>
        <begin position="110"/>
        <end position="135"/>
    </location>
</feature>
<organism evidence="6 7">
    <name type="scientific">Owenia fusiformis</name>
    <name type="common">Polychaete worm</name>
    <dbReference type="NCBI Taxonomy" id="6347"/>
    <lineage>
        <taxon>Eukaryota</taxon>
        <taxon>Metazoa</taxon>
        <taxon>Spiralia</taxon>
        <taxon>Lophotrochozoa</taxon>
        <taxon>Annelida</taxon>
        <taxon>Polychaeta</taxon>
        <taxon>Sedentaria</taxon>
        <taxon>Canalipalpata</taxon>
        <taxon>Sabellida</taxon>
        <taxon>Oweniida</taxon>
        <taxon>Oweniidae</taxon>
        <taxon>Owenia</taxon>
    </lineage>
</organism>
<evidence type="ECO:0000256" key="3">
    <source>
        <dbReference type="SAM" id="MobiDB-lite"/>
    </source>
</evidence>
<feature type="domain" description="Peptidase S1" evidence="5">
    <location>
        <begin position="219"/>
        <end position="479"/>
    </location>
</feature>
<dbReference type="OrthoDB" id="446173at2759"/>
<feature type="domain" description="Peptidase S1" evidence="5">
    <location>
        <begin position="625"/>
        <end position="745"/>
    </location>
</feature>
<dbReference type="EMBL" id="CAIIXF020000005">
    <property type="protein sequence ID" value="CAH1784573.1"/>
    <property type="molecule type" value="Genomic_DNA"/>
</dbReference>
<dbReference type="Proteomes" id="UP000749559">
    <property type="component" value="Unassembled WGS sequence"/>
</dbReference>
<dbReference type="SUPFAM" id="SSF50494">
    <property type="entry name" value="Trypsin-like serine proteases"/>
    <property type="match status" value="2"/>
</dbReference>
<dbReference type="Gene3D" id="2.40.10.10">
    <property type="entry name" value="Trypsin-like serine proteases"/>
    <property type="match status" value="3"/>
</dbReference>
<dbReference type="Pfam" id="PF00089">
    <property type="entry name" value="Trypsin"/>
    <property type="match status" value="2"/>
</dbReference>
<comment type="similarity">
    <text evidence="2">Belongs to the peptidase S1 family. CLIP subfamily.</text>
</comment>
<protein>
    <recommendedName>
        <fullName evidence="5">Peptidase S1 domain-containing protein</fullName>
    </recommendedName>
</protein>
<dbReference type="InterPro" id="IPR043504">
    <property type="entry name" value="Peptidase_S1_PA_chymotrypsin"/>
</dbReference>
<evidence type="ECO:0000256" key="2">
    <source>
        <dbReference type="ARBA" id="ARBA00024195"/>
    </source>
</evidence>
<name>A0A8S4NSC1_OWEFU</name>
<dbReference type="GO" id="GO:0004252">
    <property type="term" value="F:serine-type endopeptidase activity"/>
    <property type="evidence" value="ECO:0007669"/>
    <property type="project" value="InterPro"/>
</dbReference>
<dbReference type="GO" id="GO:0006508">
    <property type="term" value="P:proteolysis"/>
    <property type="evidence" value="ECO:0007669"/>
    <property type="project" value="InterPro"/>
</dbReference>
<keyword evidence="4" id="KW-0732">Signal</keyword>
<dbReference type="AlphaFoldDB" id="A0A8S4NSC1"/>
<accession>A0A8S4NSC1</accession>
<dbReference type="PROSITE" id="PS50092">
    <property type="entry name" value="TSP1"/>
    <property type="match status" value="3"/>
</dbReference>
<evidence type="ECO:0000313" key="6">
    <source>
        <dbReference type="EMBL" id="CAH1784573.1"/>
    </source>
</evidence>
<feature type="chain" id="PRO_5035835431" description="Peptidase S1 domain-containing protein" evidence="4">
    <location>
        <begin position="16"/>
        <end position="745"/>
    </location>
</feature>
<evidence type="ECO:0000256" key="1">
    <source>
        <dbReference type="ARBA" id="ARBA00023157"/>
    </source>
</evidence>
<feature type="signal peptide" evidence="4">
    <location>
        <begin position="1"/>
        <end position="15"/>
    </location>
</feature>
<gene>
    <name evidence="6" type="ORF">OFUS_LOCUS10743</name>
</gene>
<evidence type="ECO:0000313" key="7">
    <source>
        <dbReference type="Proteomes" id="UP000749559"/>
    </source>
</evidence>